<feature type="compositionally biased region" description="Basic and acidic residues" evidence="1">
    <location>
        <begin position="152"/>
        <end position="170"/>
    </location>
</feature>
<evidence type="ECO:0000256" key="1">
    <source>
        <dbReference type="SAM" id="MobiDB-lite"/>
    </source>
</evidence>
<keyword evidence="3" id="KW-1185">Reference proteome</keyword>
<evidence type="ECO:0008006" key="4">
    <source>
        <dbReference type="Google" id="ProtNLM"/>
    </source>
</evidence>
<accession>A0A8S9YRP6</accession>
<proteinExistence type="predicted"/>
<evidence type="ECO:0000313" key="3">
    <source>
        <dbReference type="Proteomes" id="UP000822476"/>
    </source>
</evidence>
<sequence length="269" mass="29281">MEIGRKLKNGNNASKETLAKDIVVHASSIDEGDVEEIKTDGEIHVVTDSQLHETNDNRSCNSLPETPSMAHFARAQQRARTARVIVNSEAGGGSELCTVSLIIATIGKTSIKNLRPVLVIALGRLDDAAKHESSGDEEYGSAQEAKATSQSREQDQTAHKTSRRGDRTYYDRNSSIVTKQPAKTPAQPSKQADSDKDVPVASLAAFKKPTPLSRIQLKRSIVSILKVGNLKGTSLEVVLRQVFPSFPGVDLMAKKDFLNANFKEYLPQS</sequence>
<evidence type="ECO:0000313" key="2">
    <source>
        <dbReference type="EMBL" id="KAF7242676.1"/>
    </source>
</evidence>
<organism evidence="2 3">
    <name type="scientific">Paragonimus skrjabini miyazakii</name>
    <dbReference type="NCBI Taxonomy" id="59628"/>
    <lineage>
        <taxon>Eukaryota</taxon>
        <taxon>Metazoa</taxon>
        <taxon>Spiralia</taxon>
        <taxon>Lophotrochozoa</taxon>
        <taxon>Platyhelminthes</taxon>
        <taxon>Trematoda</taxon>
        <taxon>Digenea</taxon>
        <taxon>Plagiorchiida</taxon>
        <taxon>Troglotremata</taxon>
        <taxon>Troglotrematidae</taxon>
        <taxon>Paragonimus</taxon>
    </lineage>
</organism>
<feature type="region of interest" description="Disordered" evidence="1">
    <location>
        <begin position="131"/>
        <end position="197"/>
    </location>
</feature>
<dbReference type="EMBL" id="JTDE01006627">
    <property type="protein sequence ID" value="KAF7242676.1"/>
    <property type="molecule type" value="Genomic_DNA"/>
</dbReference>
<comment type="caution">
    <text evidence="2">The sequence shown here is derived from an EMBL/GenBank/DDBJ whole genome shotgun (WGS) entry which is preliminary data.</text>
</comment>
<dbReference type="AlphaFoldDB" id="A0A8S9YRP6"/>
<protein>
    <recommendedName>
        <fullName evidence="4">DEK C-terminal domain-containing protein</fullName>
    </recommendedName>
</protein>
<dbReference type="SUPFAM" id="SSF109715">
    <property type="entry name" value="DEK C-terminal domain"/>
    <property type="match status" value="1"/>
</dbReference>
<dbReference type="Gene3D" id="1.10.10.60">
    <property type="entry name" value="Homeodomain-like"/>
    <property type="match status" value="1"/>
</dbReference>
<name>A0A8S9YRP6_9TREM</name>
<dbReference type="OrthoDB" id="370884at2759"/>
<reference evidence="2" key="1">
    <citation type="submission" date="2019-07" db="EMBL/GenBank/DDBJ databases">
        <title>Annotation for the trematode Paragonimus miyazaki's.</title>
        <authorList>
            <person name="Choi Y.-J."/>
        </authorList>
    </citation>
    <scope>NUCLEOTIDE SEQUENCE</scope>
    <source>
        <strain evidence="2">Japan</strain>
    </source>
</reference>
<dbReference type="Proteomes" id="UP000822476">
    <property type="component" value="Unassembled WGS sequence"/>
</dbReference>
<gene>
    <name evidence="2" type="ORF">EG68_09883</name>
</gene>